<evidence type="ECO:0000256" key="14">
    <source>
        <dbReference type="ARBA" id="ARBA00081013"/>
    </source>
</evidence>
<evidence type="ECO:0000256" key="15">
    <source>
        <dbReference type="ARBA" id="ARBA00083653"/>
    </source>
</evidence>
<dbReference type="STRING" id="37546.A0A1B0G2H2"/>
<dbReference type="GO" id="GO:0030891">
    <property type="term" value="C:VCB complex"/>
    <property type="evidence" value="ECO:0007669"/>
    <property type="project" value="InterPro"/>
</dbReference>
<dbReference type="PANTHER" id="PTHR13248">
    <property type="entry name" value="TRANSCRIPTION ELONGATION FACTOR B POLYPEPTIDE 2"/>
    <property type="match status" value="1"/>
</dbReference>
<dbReference type="CDD" id="cd01788">
    <property type="entry name" value="Ubl_ElonginB"/>
    <property type="match status" value="1"/>
</dbReference>
<evidence type="ECO:0000256" key="1">
    <source>
        <dbReference type="ARBA" id="ARBA00004123"/>
    </source>
</evidence>
<comment type="similarity">
    <text evidence="10">Belongs to the Elongin B family.</text>
</comment>
<evidence type="ECO:0000256" key="3">
    <source>
        <dbReference type="ARBA" id="ARBA00022553"/>
    </source>
</evidence>
<keyword evidence="3" id="KW-0597">Phosphoprotein</keyword>
<evidence type="ECO:0000256" key="5">
    <source>
        <dbReference type="ARBA" id="ARBA00022990"/>
    </source>
</evidence>
<proteinExistence type="inferred from homology"/>
<sequence length="122" mass="13701">MSILQDVFLMIRRRKTTIFTDAKENTTVAELKRMLEGILKVRPLDQRLFNIENDVMDDETTLQDNGITVSTAKAQAPAQLGLVFRTDDGDFEPLEITSYSSPPDLPEVMKNQEAANGKEQVA</sequence>
<name>A0A1B0G2H2_GLOMM</name>
<evidence type="ECO:0000256" key="2">
    <source>
        <dbReference type="ARBA" id="ARBA00004906"/>
    </source>
</evidence>
<evidence type="ECO:0000313" key="19">
    <source>
        <dbReference type="EnsemblMetazoa" id="GMOY007507-PA"/>
    </source>
</evidence>
<keyword evidence="4" id="KW-0833">Ubl conjugation pathway</keyword>
<dbReference type="InterPro" id="IPR039049">
    <property type="entry name" value="ELOB"/>
</dbReference>
<keyword evidence="6" id="KW-0805">Transcription regulation</keyword>
<evidence type="ECO:0000259" key="18">
    <source>
        <dbReference type="PROSITE" id="PS50053"/>
    </source>
</evidence>
<dbReference type="EMBL" id="CCAG010018314">
    <property type="status" value="NOT_ANNOTATED_CDS"/>
    <property type="molecule type" value="Genomic_DNA"/>
</dbReference>
<evidence type="ECO:0000256" key="4">
    <source>
        <dbReference type="ARBA" id="ARBA00022786"/>
    </source>
</evidence>
<keyword evidence="7" id="KW-0804">Transcription</keyword>
<evidence type="ECO:0000256" key="11">
    <source>
        <dbReference type="ARBA" id="ARBA00074516"/>
    </source>
</evidence>
<dbReference type="GO" id="GO:0070449">
    <property type="term" value="C:elongin complex"/>
    <property type="evidence" value="ECO:0007669"/>
    <property type="project" value="InterPro"/>
</dbReference>
<evidence type="ECO:0000256" key="13">
    <source>
        <dbReference type="ARBA" id="ARBA00080438"/>
    </source>
</evidence>
<dbReference type="EnsemblMetazoa" id="GMOY007507-RA">
    <property type="protein sequence ID" value="GMOY007507-PA"/>
    <property type="gene ID" value="GMOY007507"/>
</dbReference>
<dbReference type="FunFam" id="3.10.20.90:FF:000108">
    <property type="entry name" value="Elongin-B"/>
    <property type="match status" value="1"/>
</dbReference>
<dbReference type="GO" id="GO:0006368">
    <property type="term" value="P:transcription elongation by RNA polymerase II"/>
    <property type="evidence" value="ECO:0007669"/>
    <property type="project" value="InterPro"/>
</dbReference>
<dbReference type="InterPro" id="IPR000626">
    <property type="entry name" value="Ubiquitin-like_dom"/>
</dbReference>
<evidence type="ECO:0000313" key="20">
    <source>
        <dbReference type="Proteomes" id="UP000092444"/>
    </source>
</evidence>
<organism evidence="19 20">
    <name type="scientific">Glossina morsitans morsitans</name>
    <name type="common">Savannah tsetse fly</name>
    <dbReference type="NCBI Taxonomy" id="37546"/>
    <lineage>
        <taxon>Eukaryota</taxon>
        <taxon>Metazoa</taxon>
        <taxon>Ecdysozoa</taxon>
        <taxon>Arthropoda</taxon>
        <taxon>Hexapoda</taxon>
        <taxon>Insecta</taxon>
        <taxon>Pterygota</taxon>
        <taxon>Neoptera</taxon>
        <taxon>Endopterygota</taxon>
        <taxon>Diptera</taxon>
        <taxon>Brachycera</taxon>
        <taxon>Muscomorpha</taxon>
        <taxon>Hippoboscoidea</taxon>
        <taxon>Glossinidae</taxon>
        <taxon>Glossina</taxon>
    </lineage>
</organism>
<dbReference type="PROSITE" id="PS50053">
    <property type="entry name" value="UBIQUITIN_2"/>
    <property type="match status" value="1"/>
</dbReference>
<keyword evidence="8" id="KW-0539">Nucleus</keyword>
<comment type="pathway">
    <text evidence="2">Protein modification; protein ubiquitination.</text>
</comment>
<evidence type="ECO:0000256" key="16">
    <source>
        <dbReference type="ARBA" id="ARBA00093515"/>
    </source>
</evidence>
<evidence type="ECO:0000256" key="6">
    <source>
        <dbReference type="ARBA" id="ARBA00023015"/>
    </source>
</evidence>
<dbReference type="PhylomeDB" id="A0A1B0G2H2"/>
<dbReference type="SUPFAM" id="SSF54236">
    <property type="entry name" value="Ubiquitin-like"/>
    <property type="match status" value="1"/>
</dbReference>
<comment type="subunit">
    <text evidence="16">Heterotrimer of an A (ELOA, ELOA2 or ELOA3P), ELOB and ELOC subunit. The elongin BC complex interacts with EPOP; leading to recruit the elongin BC complex to Polycomb group (PcG) target genes, thereby restricting excessive activity of the PRC2/EED-EZH2 complex. Component of multiple cullin-RING E3 ubiquitin-protein ligase complexes composed of Elongin BC (ELOB and ELOC), a cullin (either CUL2 or CUL5), a catalytic subunit (either RBX1 or RNF7/RBX2), as well as a substrate adapter protein that can be either ASB2, ASB9, ASB11, KLHDC2, KLHDC3, KLHDC10, APPBP2, FEM1A, FEM1B, FEM1C, LRR1, PCMTD1, SOCS1, SOCS2, SOCS5, SPSB1, SPSB3, ELOA, VHL, WSB1 or RAB40C. As part of the Elongin BC E3 ubiquitin ligase complex; interacts with NRBP1. May also interact with DCUN1D1, DCUN1D2, DCUN1D3 and DCUN1D5. May form oligomers as a KLHDC2/KLHDC3-ELOB-ELOC complex; this interaction is autoinhibitory for the E3 ligase complex as the substrate-binding site of KLHDC2/KLHDC3 is blocked in the oligomer.</text>
</comment>
<comment type="subcellular location">
    <subcellularLocation>
        <location evidence="1">Nucleus</location>
    </subcellularLocation>
</comment>
<comment type="function">
    <text evidence="9">SIII, also known as elongin, is a general transcription elongation factor that increases the RNA polymerase II transcription elongation past template-encoded arresting sites. Subunit A is transcriptionally active and its transcription activity is strongly enhanced by binding to the dimeric complex of the SIII regulatory subunits B and C (elongin BC complex). In embryonic stem cells, the elongin BC complex is recruited by EPOP to Polycomb group (PcG) target genes in order generate genomic region that display both active and repressive chromatin properties, an important feature of pluripotent stem cells.</text>
</comment>
<dbReference type="PANTHER" id="PTHR13248:SF4">
    <property type="entry name" value="ELONGIN B"/>
    <property type="match status" value="1"/>
</dbReference>
<evidence type="ECO:0000256" key="17">
    <source>
        <dbReference type="SAM" id="MobiDB-lite"/>
    </source>
</evidence>
<evidence type="ECO:0000256" key="7">
    <source>
        <dbReference type="ARBA" id="ARBA00023163"/>
    </source>
</evidence>
<keyword evidence="5" id="KW-0007">Acetylation</keyword>
<evidence type="ECO:0000256" key="9">
    <source>
        <dbReference type="ARBA" id="ARBA00054216"/>
    </source>
</evidence>
<dbReference type="Proteomes" id="UP000092444">
    <property type="component" value="Unassembled WGS sequence"/>
</dbReference>
<keyword evidence="20" id="KW-1185">Reference proteome</keyword>
<evidence type="ECO:0000256" key="10">
    <source>
        <dbReference type="ARBA" id="ARBA00060803"/>
    </source>
</evidence>
<dbReference type="Gene3D" id="3.10.20.90">
    <property type="entry name" value="Phosphatidylinositol 3-kinase Catalytic Subunit, Chain A, domain 1"/>
    <property type="match status" value="1"/>
</dbReference>
<feature type="domain" description="Ubiquitin-like" evidence="18">
    <location>
        <begin position="5"/>
        <end position="67"/>
    </location>
</feature>
<protein>
    <recommendedName>
        <fullName evidence="11">Elongin-B</fullName>
    </recommendedName>
    <alternativeName>
        <fullName evidence="14">Elongin 18 kDa subunit</fullName>
    </alternativeName>
    <alternativeName>
        <fullName evidence="12">RNA polymerase II transcription factor SIII subunit B</fullName>
    </alternativeName>
    <alternativeName>
        <fullName evidence="15">SIII p18</fullName>
    </alternativeName>
    <alternativeName>
        <fullName evidence="13">Transcription elongation factor B polypeptide 2</fullName>
    </alternativeName>
</protein>
<dbReference type="InterPro" id="IPR029071">
    <property type="entry name" value="Ubiquitin-like_domsf"/>
</dbReference>
<reference evidence="19" key="1">
    <citation type="submission" date="2020-05" db="UniProtKB">
        <authorList>
            <consortium name="EnsemblMetazoa"/>
        </authorList>
    </citation>
    <scope>IDENTIFICATION</scope>
    <source>
        <strain evidence="19">Yale</strain>
    </source>
</reference>
<dbReference type="VEuPathDB" id="VectorBase:GMOY007507"/>
<dbReference type="AlphaFoldDB" id="A0A1B0G2H2"/>
<feature type="region of interest" description="Disordered" evidence="17">
    <location>
        <begin position="98"/>
        <end position="122"/>
    </location>
</feature>
<evidence type="ECO:0000256" key="8">
    <source>
        <dbReference type="ARBA" id="ARBA00023242"/>
    </source>
</evidence>
<accession>A0A1B0G2H2</accession>
<evidence type="ECO:0000256" key="12">
    <source>
        <dbReference type="ARBA" id="ARBA00076690"/>
    </source>
</evidence>